<protein>
    <submittedName>
        <fullName evidence="11">Lipopolysaccharide-induced tumor necrosis factor-alpha factor like</fullName>
    </submittedName>
</protein>
<comment type="similarity">
    <text evidence="4">Belongs to the CDIP1/LITAF family.</text>
</comment>
<evidence type="ECO:0000256" key="5">
    <source>
        <dbReference type="ARBA" id="ARBA00022723"/>
    </source>
</evidence>
<evidence type="ECO:0000256" key="4">
    <source>
        <dbReference type="ARBA" id="ARBA00005975"/>
    </source>
</evidence>
<dbReference type="GO" id="GO:0031902">
    <property type="term" value="C:late endosome membrane"/>
    <property type="evidence" value="ECO:0007669"/>
    <property type="project" value="UniProtKB-SubCell"/>
</dbReference>
<evidence type="ECO:0000256" key="2">
    <source>
        <dbReference type="ARBA" id="ARBA00004481"/>
    </source>
</evidence>
<feature type="domain" description="LITAF" evidence="10">
    <location>
        <begin position="45"/>
        <end position="126"/>
    </location>
</feature>
<accession>A0A9Q0S4T5</accession>
<gene>
    <name evidence="11" type="primary">Litaf</name>
    <name evidence="11" type="ORF">Bhyg_08310</name>
</gene>
<proteinExistence type="inferred from homology"/>
<dbReference type="Pfam" id="PF10601">
    <property type="entry name" value="zf-LITAF-like"/>
    <property type="match status" value="1"/>
</dbReference>
<feature type="region of interest" description="Disordered" evidence="8">
    <location>
        <begin position="1"/>
        <end position="37"/>
    </location>
</feature>
<dbReference type="PANTHER" id="PTHR23292">
    <property type="entry name" value="LIPOPOLYSACCHARIDE-INDUCED TUMOR NECROSIS FACTOR-ALPHA FACTOR"/>
    <property type="match status" value="1"/>
</dbReference>
<feature type="compositionally biased region" description="Pro residues" evidence="8">
    <location>
        <begin position="14"/>
        <end position="28"/>
    </location>
</feature>
<dbReference type="OrthoDB" id="5599753at2759"/>
<evidence type="ECO:0000256" key="6">
    <source>
        <dbReference type="ARBA" id="ARBA00022833"/>
    </source>
</evidence>
<evidence type="ECO:0000256" key="7">
    <source>
        <dbReference type="ARBA" id="ARBA00023136"/>
    </source>
</evidence>
<reference evidence="11" key="1">
    <citation type="submission" date="2022-07" db="EMBL/GenBank/DDBJ databases">
        <authorList>
            <person name="Trinca V."/>
            <person name="Uliana J.V.C."/>
            <person name="Torres T.T."/>
            <person name="Ward R.J."/>
            <person name="Monesi N."/>
        </authorList>
    </citation>
    <scope>NUCLEOTIDE SEQUENCE</scope>
    <source>
        <strain evidence="11">HSMRA1968</strain>
        <tissue evidence="11">Whole embryos</tissue>
    </source>
</reference>
<keyword evidence="5" id="KW-0479">Metal-binding</keyword>
<dbReference type="SMART" id="SM00714">
    <property type="entry name" value="LITAF"/>
    <property type="match status" value="1"/>
</dbReference>
<keyword evidence="6" id="KW-0862">Zinc</keyword>
<dbReference type="GO" id="GO:0008270">
    <property type="term" value="F:zinc ion binding"/>
    <property type="evidence" value="ECO:0007669"/>
    <property type="project" value="TreeGrafter"/>
</dbReference>
<keyword evidence="12" id="KW-1185">Reference proteome</keyword>
<evidence type="ECO:0000256" key="8">
    <source>
        <dbReference type="SAM" id="MobiDB-lite"/>
    </source>
</evidence>
<keyword evidence="7 9" id="KW-0472">Membrane</keyword>
<evidence type="ECO:0000256" key="1">
    <source>
        <dbReference type="ARBA" id="ARBA00004414"/>
    </source>
</evidence>
<sequence length="126" mass="14071">MDPKGHQPVNQGHNPPPGFYVPPQPPPAYETSQPNYQYPQQPHLVQHVITTPNVGPNPSSILCPSCRQHVVTRMDYETSTKTHLMAGLLCAFVCWPCAWIPYVMDSCKNANHYCPNCGCFIGTYKS</sequence>
<organism evidence="11 12">
    <name type="scientific">Pseudolycoriella hygida</name>
    <dbReference type="NCBI Taxonomy" id="35572"/>
    <lineage>
        <taxon>Eukaryota</taxon>
        <taxon>Metazoa</taxon>
        <taxon>Ecdysozoa</taxon>
        <taxon>Arthropoda</taxon>
        <taxon>Hexapoda</taxon>
        <taxon>Insecta</taxon>
        <taxon>Pterygota</taxon>
        <taxon>Neoptera</taxon>
        <taxon>Endopterygota</taxon>
        <taxon>Diptera</taxon>
        <taxon>Nematocera</taxon>
        <taxon>Sciaroidea</taxon>
        <taxon>Sciaridae</taxon>
        <taxon>Pseudolycoriella</taxon>
    </lineage>
</organism>
<dbReference type="GO" id="GO:0005765">
    <property type="term" value="C:lysosomal membrane"/>
    <property type="evidence" value="ECO:0007669"/>
    <property type="project" value="UniProtKB-SubCell"/>
</dbReference>
<name>A0A9Q0S4T5_9DIPT</name>
<dbReference type="Proteomes" id="UP001151699">
    <property type="component" value="Chromosome B"/>
</dbReference>
<dbReference type="InterPro" id="IPR006629">
    <property type="entry name" value="LITAF"/>
</dbReference>
<feature type="transmembrane region" description="Helical" evidence="9">
    <location>
        <begin position="83"/>
        <end position="104"/>
    </location>
</feature>
<comment type="caution">
    <text evidence="11">The sequence shown here is derived from an EMBL/GenBank/DDBJ whole genome shotgun (WGS) entry which is preliminary data.</text>
</comment>
<evidence type="ECO:0000313" key="11">
    <source>
        <dbReference type="EMBL" id="KAJ6643350.1"/>
    </source>
</evidence>
<evidence type="ECO:0000313" key="12">
    <source>
        <dbReference type="Proteomes" id="UP001151699"/>
    </source>
</evidence>
<keyword evidence="9" id="KW-1133">Transmembrane helix</keyword>
<dbReference type="PANTHER" id="PTHR23292:SF14">
    <property type="entry name" value="FI16615P1-RELATED"/>
    <property type="match status" value="1"/>
</dbReference>
<evidence type="ECO:0000256" key="3">
    <source>
        <dbReference type="ARBA" id="ARBA00004630"/>
    </source>
</evidence>
<dbReference type="AlphaFoldDB" id="A0A9Q0S4T5"/>
<dbReference type="InterPro" id="IPR037519">
    <property type="entry name" value="LITAF_fam"/>
</dbReference>
<evidence type="ECO:0000256" key="9">
    <source>
        <dbReference type="SAM" id="Phobius"/>
    </source>
</evidence>
<comment type="subcellular location">
    <subcellularLocation>
        <location evidence="2">Endosome membrane</location>
        <topology evidence="2">Peripheral membrane protein</topology>
    </subcellularLocation>
    <subcellularLocation>
        <location evidence="1">Late endosome membrane</location>
    </subcellularLocation>
    <subcellularLocation>
        <location evidence="3">Lysosome membrane</location>
        <topology evidence="3">Peripheral membrane protein</topology>
        <orientation evidence="3">Cytoplasmic side</orientation>
    </subcellularLocation>
</comment>
<evidence type="ECO:0000259" key="10">
    <source>
        <dbReference type="PROSITE" id="PS51837"/>
    </source>
</evidence>
<dbReference type="PROSITE" id="PS51837">
    <property type="entry name" value="LITAF"/>
    <property type="match status" value="1"/>
</dbReference>
<dbReference type="EMBL" id="WJQU01000002">
    <property type="protein sequence ID" value="KAJ6643350.1"/>
    <property type="molecule type" value="Genomic_DNA"/>
</dbReference>
<keyword evidence="9" id="KW-0812">Transmembrane</keyword>